<protein>
    <submittedName>
        <fullName evidence="1">Uncharacterized protein</fullName>
    </submittedName>
</protein>
<dbReference type="AlphaFoldDB" id="A0A0A9CB25"/>
<sequence>MLMTIRFLKNLTEHLILHR</sequence>
<organism evidence="1">
    <name type="scientific">Arundo donax</name>
    <name type="common">Giant reed</name>
    <name type="synonym">Donax arundinaceus</name>
    <dbReference type="NCBI Taxonomy" id="35708"/>
    <lineage>
        <taxon>Eukaryota</taxon>
        <taxon>Viridiplantae</taxon>
        <taxon>Streptophyta</taxon>
        <taxon>Embryophyta</taxon>
        <taxon>Tracheophyta</taxon>
        <taxon>Spermatophyta</taxon>
        <taxon>Magnoliopsida</taxon>
        <taxon>Liliopsida</taxon>
        <taxon>Poales</taxon>
        <taxon>Poaceae</taxon>
        <taxon>PACMAD clade</taxon>
        <taxon>Arundinoideae</taxon>
        <taxon>Arundineae</taxon>
        <taxon>Arundo</taxon>
    </lineage>
</organism>
<accession>A0A0A9CB25</accession>
<reference evidence="1" key="1">
    <citation type="submission" date="2014-09" db="EMBL/GenBank/DDBJ databases">
        <authorList>
            <person name="Magalhaes I.L.F."/>
            <person name="Oliveira U."/>
            <person name="Santos F.R."/>
            <person name="Vidigal T.H.D.A."/>
            <person name="Brescovit A.D."/>
            <person name="Santos A.J."/>
        </authorList>
    </citation>
    <scope>NUCLEOTIDE SEQUENCE</scope>
    <source>
        <tissue evidence="1">Shoot tissue taken approximately 20 cm above the soil surface</tissue>
    </source>
</reference>
<evidence type="ECO:0000313" key="1">
    <source>
        <dbReference type="EMBL" id="JAD71623.1"/>
    </source>
</evidence>
<name>A0A0A9CB25_ARUDO</name>
<proteinExistence type="predicted"/>
<dbReference type="EMBL" id="GBRH01226272">
    <property type="protein sequence ID" value="JAD71623.1"/>
    <property type="molecule type" value="Transcribed_RNA"/>
</dbReference>
<reference evidence="1" key="2">
    <citation type="journal article" date="2015" name="Data Brief">
        <title>Shoot transcriptome of the giant reed, Arundo donax.</title>
        <authorList>
            <person name="Barrero R.A."/>
            <person name="Guerrero F.D."/>
            <person name="Moolhuijzen P."/>
            <person name="Goolsby J.A."/>
            <person name="Tidwell J."/>
            <person name="Bellgard S.E."/>
            <person name="Bellgard M.I."/>
        </authorList>
    </citation>
    <scope>NUCLEOTIDE SEQUENCE</scope>
    <source>
        <tissue evidence="1">Shoot tissue taken approximately 20 cm above the soil surface</tissue>
    </source>
</reference>